<sequence length="92" mass="10438">MRSAPSRRWKGDAIQLRLCCHRERVTNGAVFALSPGPISFTQPCPACIKIDCLDWYREKFNSANVNSTRKWASNVRFPDEELAVEENIPTLG</sequence>
<name>A0ABQ9ZI58_9CRUS</name>
<organism evidence="1 2">
    <name type="scientific">Daphnia magna</name>
    <dbReference type="NCBI Taxonomy" id="35525"/>
    <lineage>
        <taxon>Eukaryota</taxon>
        <taxon>Metazoa</taxon>
        <taxon>Ecdysozoa</taxon>
        <taxon>Arthropoda</taxon>
        <taxon>Crustacea</taxon>
        <taxon>Branchiopoda</taxon>
        <taxon>Diplostraca</taxon>
        <taxon>Cladocera</taxon>
        <taxon>Anomopoda</taxon>
        <taxon>Daphniidae</taxon>
        <taxon>Daphnia</taxon>
    </lineage>
</organism>
<accession>A0ABQ9ZI58</accession>
<reference evidence="1 2" key="1">
    <citation type="journal article" date="2023" name="Nucleic Acids Res.">
        <title>The hologenome of Daphnia magna reveals possible DNA methylation and microbiome-mediated evolution of the host genome.</title>
        <authorList>
            <person name="Chaturvedi A."/>
            <person name="Li X."/>
            <person name="Dhandapani V."/>
            <person name="Marshall H."/>
            <person name="Kissane S."/>
            <person name="Cuenca-Cambronero M."/>
            <person name="Asole G."/>
            <person name="Calvet F."/>
            <person name="Ruiz-Romero M."/>
            <person name="Marangio P."/>
            <person name="Guigo R."/>
            <person name="Rago D."/>
            <person name="Mirbahai L."/>
            <person name="Eastwood N."/>
            <person name="Colbourne J.K."/>
            <person name="Zhou J."/>
            <person name="Mallon E."/>
            <person name="Orsini L."/>
        </authorList>
    </citation>
    <scope>NUCLEOTIDE SEQUENCE [LARGE SCALE GENOMIC DNA]</scope>
    <source>
        <strain evidence="1">LRV0_1</strain>
    </source>
</reference>
<gene>
    <name evidence="1" type="ORF">OUZ56_024853</name>
</gene>
<dbReference type="Proteomes" id="UP001234178">
    <property type="component" value="Unassembled WGS sequence"/>
</dbReference>
<keyword evidence="2" id="KW-1185">Reference proteome</keyword>
<evidence type="ECO:0000313" key="1">
    <source>
        <dbReference type="EMBL" id="KAK4012613.1"/>
    </source>
</evidence>
<dbReference type="EMBL" id="JAOYFB010000004">
    <property type="protein sequence ID" value="KAK4012613.1"/>
    <property type="molecule type" value="Genomic_DNA"/>
</dbReference>
<proteinExistence type="predicted"/>
<protein>
    <submittedName>
        <fullName evidence="1">Uncharacterized protein</fullName>
    </submittedName>
</protein>
<evidence type="ECO:0000313" key="2">
    <source>
        <dbReference type="Proteomes" id="UP001234178"/>
    </source>
</evidence>
<comment type="caution">
    <text evidence="1">The sequence shown here is derived from an EMBL/GenBank/DDBJ whole genome shotgun (WGS) entry which is preliminary data.</text>
</comment>